<name>A0A8C4Q6M3_EPTBU</name>
<dbReference type="EC" id="3.1.4.11" evidence="2 9"/>
<dbReference type="Gene3D" id="1.10.238.10">
    <property type="entry name" value="EF-hand"/>
    <property type="match status" value="1"/>
</dbReference>
<dbReference type="AlphaFoldDB" id="A0A8C4Q6M3"/>
<keyword evidence="13" id="KW-1185">Reference proteome</keyword>
<dbReference type="PROSITE" id="PS50007">
    <property type="entry name" value="PIPLC_X_DOMAIN"/>
    <property type="match status" value="1"/>
</dbReference>
<evidence type="ECO:0000313" key="13">
    <source>
        <dbReference type="Proteomes" id="UP000694388"/>
    </source>
</evidence>
<evidence type="ECO:0000256" key="3">
    <source>
        <dbReference type="ARBA" id="ARBA00022490"/>
    </source>
</evidence>
<dbReference type="SMART" id="SM00148">
    <property type="entry name" value="PLCXc"/>
    <property type="match status" value="1"/>
</dbReference>
<evidence type="ECO:0000313" key="12">
    <source>
        <dbReference type="Ensembl" id="ENSEBUP00000010771.1"/>
    </source>
</evidence>
<dbReference type="GO" id="GO:0004435">
    <property type="term" value="F:phosphatidylinositol-4,5-bisphosphate phospholipase C activity"/>
    <property type="evidence" value="ECO:0007669"/>
    <property type="project" value="UniProtKB-EC"/>
</dbReference>
<dbReference type="OMA" id="EGEAHMT"/>
<proteinExistence type="predicted"/>
<dbReference type="SMART" id="SM00149">
    <property type="entry name" value="PLCYc"/>
    <property type="match status" value="1"/>
</dbReference>
<dbReference type="PROSITE" id="PS00018">
    <property type="entry name" value="EF_HAND_1"/>
    <property type="match status" value="1"/>
</dbReference>
<dbReference type="InterPro" id="IPR011992">
    <property type="entry name" value="EF-hand-dom_pair"/>
</dbReference>
<dbReference type="InterPro" id="IPR000909">
    <property type="entry name" value="PLipase_C_PInositol-sp_X_dom"/>
</dbReference>
<evidence type="ECO:0000256" key="5">
    <source>
        <dbReference type="ARBA" id="ARBA00022837"/>
    </source>
</evidence>
<dbReference type="CDD" id="cd00275">
    <property type="entry name" value="C2_PLC_like"/>
    <property type="match status" value="1"/>
</dbReference>
<dbReference type="PANTHER" id="PTHR10336">
    <property type="entry name" value="PHOSPHOINOSITIDE-SPECIFIC PHOSPHOLIPASE C FAMILY PROTEIN"/>
    <property type="match status" value="1"/>
</dbReference>
<keyword evidence="5" id="KW-0106">Calcium</keyword>
<dbReference type="SUPFAM" id="SSF47473">
    <property type="entry name" value="EF-hand"/>
    <property type="match status" value="1"/>
</dbReference>
<dbReference type="GO" id="GO:0005886">
    <property type="term" value="C:plasma membrane"/>
    <property type="evidence" value="ECO:0007669"/>
    <property type="project" value="TreeGrafter"/>
</dbReference>
<dbReference type="InterPro" id="IPR001711">
    <property type="entry name" value="PLipase_C_Pinositol-sp_Y"/>
</dbReference>
<dbReference type="InterPro" id="IPR018247">
    <property type="entry name" value="EF_Hand_1_Ca_BS"/>
</dbReference>
<dbReference type="FunFam" id="2.60.40.150:FF:000058">
    <property type="entry name" value="Phosphoinositide phospholipase C"/>
    <property type="match status" value="1"/>
</dbReference>
<comment type="subcellular location">
    <subcellularLocation>
        <location evidence="1">Cytoplasm</location>
    </subcellularLocation>
</comment>
<dbReference type="SUPFAM" id="SSF49562">
    <property type="entry name" value="C2 domain (Calcium/lipid-binding domain, CaLB)"/>
    <property type="match status" value="1"/>
</dbReference>
<dbReference type="InterPro" id="IPR035892">
    <property type="entry name" value="C2_domain_sf"/>
</dbReference>
<dbReference type="GeneTree" id="ENSGT00940000156180"/>
<dbReference type="Gene3D" id="3.20.20.190">
    <property type="entry name" value="Phosphatidylinositol (PI) phosphodiesterase"/>
    <property type="match status" value="1"/>
</dbReference>
<dbReference type="GO" id="GO:0016042">
    <property type="term" value="P:lipid catabolic process"/>
    <property type="evidence" value="ECO:0007669"/>
    <property type="project" value="UniProtKB-KW"/>
</dbReference>
<reference evidence="12" key="1">
    <citation type="submission" date="2025-08" db="UniProtKB">
        <authorList>
            <consortium name="Ensembl"/>
        </authorList>
    </citation>
    <scope>IDENTIFICATION</scope>
</reference>
<dbReference type="GO" id="GO:0005737">
    <property type="term" value="C:cytoplasm"/>
    <property type="evidence" value="ECO:0007669"/>
    <property type="project" value="UniProtKB-SubCell"/>
</dbReference>
<dbReference type="FunFam" id="3.20.20.190:FF:000039">
    <property type="entry name" value="Phosphoinositide phospholipase C"/>
    <property type="match status" value="1"/>
</dbReference>
<evidence type="ECO:0000256" key="7">
    <source>
        <dbReference type="ARBA" id="ARBA00023098"/>
    </source>
</evidence>
<dbReference type="InterPro" id="IPR015359">
    <property type="entry name" value="PLC_EF-hand-like"/>
</dbReference>
<evidence type="ECO:0000256" key="6">
    <source>
        <dbReference type="ARBA" id="ARBA00022963"/>
    </source>
</evidence>
<dbReference type="InterPro" id="IPR000008">
    <property type="entry name" value="C2_dom"/>
</dbReference>
<accession>A0A8C4Q6M3</accession>
<dbReference type="InterPro" id="IPR001192">
    <property type="entry name" value="PI-PLC_fam"/>
</dbReference>
<feature type="domain" description="C2" evidence="10">
    <location>
        <begin position="467"/>
        <end position="596"/>
    </location>
</feature>
<keyword evidence="4 9" id="KW-0378">Hydrolase</keyword>
<dbReference type="Pfam" id="PF09279">
    <property type="entry name" value="EF-hand_like"/>
    <property type="match status" value="1"/>
</dbReference>
<keyword evidence="6 9" id="KW-0442">Lipid degradation</keyword>
<dbReference type="PANTHER" id="PTHR10336:SF209">
    <property type="entry name" value="PHOSPHOINOSITIDE PHOSPHOLIPASE C"/>
    <property type="match status" value="1"/>
</dbReference>
<dbReference type="Gene3D" id="2.60.40.150">
    <property type="entry name" value="C2 domain"/>
    <property type="match status" value="1"/>
</dbReference>
<evidence type="ECO:0000256" key="4">
    <source>
        <dbReference type="ARBA" id="ARBA00022801"/>
    </source>
</evidence>
<dbReference type="SUPFAM" id="SSF51695">
    <property type="entry name" value="PLC-like phosphodiesterases"/>
    <property type="match status" value="1"/>
</dbReference>
<evidence type="ECO:0000259" key="11">
    <source>
        <dbReference type="PROSITE" id="PS50008"/>
    </source>
</evidence>
<dbReference type="Pfam" id="PF00388">
    <property type="entry name" value="PI-PLC-X"/>
    <property type="match status" value="1"/>
</dbReference>
<feature type="domain" description="PI-PLC Y-box" evidence="11">
    <location>
        <begin position="354"/>
        <end position="467"/>
    </location>
</feature>
<evidence type="ECO:0000256" key="9">
    <source>
        <dbReference type="RuleBase" id="RU361133"/>
    </source>
</evidence>
<evidence type="ECO:0000256" key="1">
    <source>
        <dbReference type="ARBA" id="ARBA00004496"/>
    </source>
</evidence>
<evidence type="ECO:0000256" key="2">
    <source>
        <dbReference type="ARBA" id="ARBA00012368"/>
    </source>
</evidence>
<evidence type="ECO:0000256" key="8">
    <source>
        <dbReference type="ARBA" id="ARBA00023224"/>
    </source>
</evidence>
<dbReference type="Proteomes" id="UP000694388">
    <property type="component" value="Unplaced"/>
</dbReference>
<keyword evidence="8" id="KW-0807">Transducer</keyword>
<dbReference type="Pfam" id="PF00168">
    <property type="entry name" value="C2"/>
    <property type="match status" value="1"/>
</dbReference>
<sequence>MGPIYAKSNPGHGRSSGGSNCWMTVSLCSMSLARQARTSAHWADRSCSGTLEYDEFVEFYQALTQREEVRFLFQRLCHDTNNVLSASKLTSFLQDCQGELDAMKERATYLINKHEPCEIVRERGCMTFDGFLLYLTSPDGSVFNPTHGSIHQSMKEPLSHYFISSSHNTYLLQDQLRGPSSTEAYIKAFLKGCRCVELDCWDGPNEEPVIYHGYTLTSKILFRDVIQVVEKYAFKVSEYPVILSIENHCSLEQQRVMAHHMKSILKNKLLTEPVQSGESEQPSPEQLKGKVLIKGKKLIRVKQPAVDVGFRAAQNGEVGEVSDEDEAAEMEDEDVRCKVKNHGKERHQNLARELSDCIVYCRSVHFPGLSSPRHPWETSSLSEGKANKLLKEGGRELVCHNRQFLMRVYPAARRTDSSNFDPMPYWSAGYQIVALNFQTPGDEMDLYEGWFKQNGSCGLVLKPMCLRSPTSRFSPTEPQSGSGLHPVRLKIKVISGQQLPKVANSSKGSIVDPLVRVEIHGVPSDNARLETKYIDNNGFSPQWNESLSFVLTVPELALVRFVVEDHDTASRNDFVAQYTLPFSSLCRGYRHVHLLSQDGTSVAPSSLFVYIHITDLE</sequence>
<dbReference type="GO" id="GO:0035556">
    <property type="term" value="P:intracellular signal transduction"/>
    <property type="evidence" value="ECO:0007669"/>
    <property type="project" value="InterPro"/>
</dbReference>
<reference evidence="12" key="2">
    <citation type="submission" date="2025-09" db="UniProtKB">
        <authorList>
            <consortium name="Ensembl"/>
        </authorList>
    </citation>
    <scope>IDENTIFICATION</scope>
</reference>
<keyword evidence="3" id="KW-0963">Cytoplasm</keyword>
<dbReference type="PRINTS" id="PR00390">
    <property type="entry name" value="PHPHLIPASEC"/>
</dbReference>
<keyword evidence="7 9" id="KW-0443">Lipid metabolism</keyword>
<dbReference type="SMART" id="SM00239">
    <property type="entry name" value="C2"/>
    <property type="match status" value="1"/>
</dbReference>
<comment type="catalytic activity">
    <reaction evidence="9">
        <text>a 1,2-diacyl-sn-glycero-3-phospho-(1D-myo-inositol-4,5-bisphosphate) + H2O = 1D-myo-inositol 1,4,5-trisphosphate + a 1,2-diacyl-sn-glycerol + H(+)</text>
        <dbReference type="Rhea" id="RHEA:33179"/>
        <dbReference type="ChEBI" id="CHEBI:15377"/>
        <dbReference type="ChEBI" id="CHEBI:15378"/>
        <dbReference type="ChEBI" id="CHEBI:17815"/>
        <dbReference type="ChEBI" id="CHEBI:58456"/>
        <dbReference type="ChEBI" id="CHEBI:203600"/>
        <dbReference type="EC" id="3.1.4.11"/>
    </reaction>
</comment>
<evidence type="ECO:0000259" key="10">
    <source>
        <dbReference type="PROSITE" id="PS50004"/>
    </source>
</evidence>
<dbReference type="PROSITE" id="PS50004">
    <property type="entry name" value="C2"/>
    <property type="match status" value="1"/>
</dbReference>
<dbReference type="Ensembl" id="ENSEBUT00000011324.1">
    <property type="protein sequence ID" value="ENSEBUP00000010771.1"/>
    <property type="gene ID" value="ENSEBUG00000006919.1"/>
</dbReference>
<protein>
    <recommendedName>
        <fullName evidence="2 9">Phosphoinositide phospholipase C</fullName>
        <ecNumber evidence="2 9">3.1.4.11</ecNumber>
    </recommendedName>
</protein>
<organism evidence="12 13">
    <name type="scientific">Eptatretus burgeri</name>
    <name type="common">Inshore hagfish</name>
    <dbReference type="NCBI Taxonomy" id="7764"/>
    <lineage>
        <taxon>Eukaryota</taxon>
        <taxon>Metazoa</taxon>
        <taxon>Chordata</taxon>
        <taxon>Craniata</taxon>
        <taxon>Vertebrata</taxon>
        <taxon>Cyclostomata</taxon>
        <taxon>Myxini</taxon>
        <taxon>Myxiniformes</taxon>
        <taxon>Myxinidae</taxon>
        <taxon>Eptatretinae</taxon>
        <taxon>Eptatretus</taxon>
    </lineage>
</organism>
<dbReference type="FunFam" id="1.10.238.10:FF:000005">
    <property type="entry name" value="Phosphoinositide phospholipase C"/>
    <property type="match status" value="1"/>
</dbReference>
<dbReference type="Pfam" id="PF00387">
    <property type="entry name" value="PI-PLC-Y"/>
    <property type="match status" value="1"/>
</dbReference>
<dbReference type="PROSITE" id="PS50008">
    <property type="entry name" value="PIPLC_Y_DOMAIN"/>
    <property type="match status" value="1"/>
</dbReference>
<dbReference type="InterPro" id="IPR017946">
    <property type="entry name" value="PLC-like_Pdiesterase_TIM-brl"/>
</dbReference>